<evidence type="ECO:0000259" key="3">
    <source>
        <dbReference type="SMART" id="SM00559"/>
    </source>
</evidence>
<proteinExistence type="predicted"/>
<dbReference type="Pfam" id="PF08785">
    <property type="entry name" value="Ku_PK_bind"/>
    <property type="match status" value="1"/>
</dbReference>
<feature type="region of interest" description="Disordered" evidence="2">
    <location>
        <begin position="391"/>
        <end position="412"/>
    </location>
</feature>
<feature type="compositionally biased region" description="Acidic residues" evidence="2">
    <location>
        <begin position="782"/>
        <end position="798"/>
    </location>
</feature>
<dbReference type="InterPro" id="IPR016194">
    <property type="entry name" value="SPOC-like_C_dom_sf"/>
</dbReference>
<dbReference type="GO" id="GO:0042162">
    <property type="term" value="F:telomeric DNA binding"/>
    <property type="evidence" value="ECO:0007669"/>
    <property type="project" value="TreeGrafter"/>
</dbReference>
<dbReference type="PANTHER" id="PTHR12604">
    <property type="entry name" value="KU AUTOANTIGEN DNA HELICASE"/>
    <property type="match status" value="1"/>
</dbReference>
<dbReference type="GO" id="GO:0003690">
    <property type="term" value="F:double-stranded DNA binding"/>
    <property type="evidence" value="ECO:0007669"/>
    <property type="project" value="TreeGrafter"/>
</dbReference>
<evidence type="ECO:0000313" key="5">
    <source>
        <dbReference type="Proteomes" id="UP000324907"/>
    </source>
</evidence>
<dbReference type="GO" id="GO:0006303">
    <property type="term" value="P:double-strand break repair via nonhomologous end joining"/>
    <property type="evidence" value="ECO:0007669"/>
    <property type="project" value="InterPro"/>
</dbReference>
<evidence type="ECO:0000256" key="2">
    <source>
        <dbReference type="SAM" id="MobiDB-lite"/>
    </source>
</evidence>
<sequence length="798" mass="81256">MTLSRSIDANAGRRASSVGTTASAAVTVMQCRSPENATPSILKMCGASGLAWTDYMLHQMQCGKKGDRFCVILAGVEGNDGVAVEHELARPTLEMVRAVKTLAPTPAAGNGKGTDCLARAAEQGLELLSGVRSNASNATKLVLIACSAAGCRPAAGLDAAAASGADSTAVEVICAGGPASGTPAADALAEFAGQRGAAPVTAADAWSQLRAVHVSRSVPAAALRGHLDIAGIVRIPVKTYKLVARASLPTPKKRSGLAPPVAEGKVSLDRTYRLVDPPHEEVPAELQSSVFPFGRDQFPASTMDVDALKAGALPCLRVLGFVPAADVQLAWLMGPAYAVAPSDGGHGVAALCRGLHEAGRVAVVRYVGRAGSEPQLAALFPYLGADAAERAGSGAAGSEDGPAAPAAAAGPLPPPGVGSEDMLVLLRLPFAEDLRAFAFPPLDATNRLVREASAPEHVAAARALVDAIDPSASAEPAEAAGSAAGAPAGTTAWLGEAFAAPRASPALQPHAVPHPAIARVADFVRARALDPDAPVPGLRASIAAALFVPPAVEDAARAASDAFVHAFALRHAGQRTKRRRAFGFEADKGALLKPVGDAEGPDGAAQGGAKRMRAAAAAWSLPSLGARSDAVGAVNPVGDFKRLLADETRDRGAEAVSGMAVQIRRLAREGALHGQALACIEAFRAGCKQLFEEPRFNALMRNLKACAGAAAGAAAPPAGPESFEQGTLATKGLWQLVQERGEALGLISSAESSNSLVPPEEALAFLRDEQPAPAAAAASAEPDAEPEEDDDDQDDELM</sequence>
<evidence type="ECO:0000313" key="4">
    <source>
        <dbReference type="EMBL" id="KAA0162759.1"/>
    </source>
</evidence>
<feature type="region of interest" description="Disordered" evidence="2">
    <location>
        <begin position="751"/>
        <end position="798"/>
    </location>
</feature>
<feature type="compositionally biased region" description="Low complexity" evidence="2">
    <location>
        <begin position="771"/>
        <end position="781"/>
    </location>
</feature>
<dbReference type="SUPFAM" id="SSF100939">
    <property type="entry name" value="SPOC domain-like"/>
    <property type="match status" value="1"/>
</dbReference>
<feature type="compositionally biased region" description="Low complexity" evidence="2">
    <location>
        <begin position="391"/>
        <end position="410"/>
    </location>
</feature>
<dbReference type="Gene3D" id="2.40.290.10">
    <property type="match status" value="1"/>
</dbReference>
<accession>A0A5A8DCT0</accession>
<dbReference type="Gene3D" id="1.10.1600.10">
    <property type="match status" value="1"/>
</dbReference>
<protein>
    <recommendedName>
        <fullName evidence="3">Ku domain-containing protein</fullName>
    </recommendedName>
</protein>
<organism evidence="4 5">
    <name type="scientific">Cafeteria roenbergensis</name>
    <name type="common">Marine flagellate</name>
    <dbReference type="NCBI Taxonomy" id="33653"/>
    <lineage>
        <taxon>Eukaryota</taxon>
        <taxon>Sar</taxon>
        <taxon>Stramenopiles</taxon>
        <taxon>Bigyra</taxon>
        <taxon>Opalozoa</taxon>
        <taxon>Bicosoecida</taxon>
        <taxon>Cafeteriaceae</taxon>
        <taxon>Cafeteria</taxon>
    </lineage>
</organism>
<name>A0A5A8DCT0_CAFRO</name>
<dbReference type="EMBL" id="VLTL01000076">
    <property type="protein sequence ID" value="KAA0162759.1"/>
    <property type="molecule type" value="Genomic_DNA"/>
</dbReference>
<evidence type="ECO:0000256" key="1">
    <source>
        <dbReference type="ARBA" id="ARBA00023125"/>
    </source>
</evidence>
<keyword evidence="1" id="KW-0238">DNA-binding</keyword>
<comment type="caution">
    <text evidence="4">The sequence shown here is derived from an EMBL/GenBank/DDBJ whole genome shotgun (WGS) entry which is preliminary data.</text>
</comment>
<dbReference type="GO" id="GO:0000723">
    <property type="term" value="P:telomere maintenance"/>
    <property type="evidence" value="ECO:0007669"/>
    <property type="project" value="TreeGrafter"/>
</dbReference>
<dbReference type="Pfam" id="PF02735">
    <property type="entry name" value="Ku"/>
    <property type="match status" value="1"/>
</dbReference>
<feature type="domain" description="Ku" evidence="3">
    <location>
        <begin position="279"/>
        <end position="445"/>
    </location>
</feature>
<reference evidence="4 5" key="1">
    <citation type="submission" date="2019-07" db="EMBL/GenBank/DDBJ databases">
        <title>Genomes of Cafeteria roenbergensis.</title>
        <authorList>
            <person name="Fischer M.G."/>
            <person name="Hackl T."/>
            <person name="Roman M."/>
        </authorList>
    </citation>
    <scope>NUCLEOTIDE SEQUENCE [LARGE SCALE GENOMIC DNA]</scope>
    <source>
        <strain evidence="4 5">RCC970-E3</strain>
    </source>
</reference>
<dbReference type="Gene3D" id="1.25.40.240">
    <property type="entry name" value="Ku, C-terminal domain"/>
    <property type="match status" value="1"/>
</dbReference>
<dbReference type="AlphaFoldDB" id="A0A5A8DCT0"/>
<dbReference type="InterPro" id="IPR006164">
    <property type="entry name" value="DNA_bd_Ku70/Ku80"/>
</dbReference>
<dbReference type="GO" id="GO:0043564">
    <property type="term" value="C:Ku70:Ku80 complex"/>
    <property type="evidence" value="ECO:0007669"/>
    <property type="project" value="TreeGrafter"/>
</dbReference>
<dbReference type="SUPFAM" id="SSF101420">
    <property type="entry name" value="C-terminal domain of Ku80"/>
    <property type="match status" value="1"/>
</dbReference>
<dbReference type="InterPro" id="IPR014893">
    <property type="entry name" value="Ku_PK_bind"/>
</dbReference>
<dbReference type="InterPro" id="IPR036494">
    <property type="entry name" value="Ku_C_sf"/>
</dbReference>
<gene>
    <name evidence="4" type="ORF">FNF28_04577</name>
</gene>
<dbReference type="Proteomes" id="UP000324907">
    <property type="component" value="Unassembled WGS sequence"/>
</dbReference>
<dbReference type="SMART" id="SM00559">
    <property type="entry name" value="Ku78"/>
    <property type="match status" value="1"/>
</dbReference>
<dbReference type="PANTHER" id="PTHR12604:SF4">
    <property type="entry name" value="X-RAY REPAIR CROSS-COMPLEMENTING PROTEIN 5"/>
    <property type="match status" value="1"/>
</dbReference>